<dbReference type="Pfam" id="PF07331">
    <property type="entry name" value="TctB"/>
    <property type="match status" value="1"/>
</dbReference>
<dbReference type="InterPro" id="IPR009936">
    <property type="entry name" value="DUF1468"/>
</dbReference>
<keyword evidence="1" id="KW-0812">Transmembrane</keyword>
<feature type="transmembrane region" description="Helical" evidence="1">
    <location>
        <begin position="7"/>
        <end position="27"/>
    </location>
</feature>
<accession>A0A382TI61</accession>
<sequence>MANRGDIAIGLIAALFGVVLVVWIIPAQTGLRIVALVSPMFFAMLCAWILVASGIGLAVSGLFSHREDILFKNVAFHLGVIVIAAIGLGSAVFAMQHIGFLVTGIMIAFVTMRISGEKDWRLLVGCSILFPLIIWLVFDVILSRPLP</sequence>
<gene>
    <name evidence="3" type="ORF">METZ01_LOCUS374663</name>
</gene>
<keyword evidence="1" id="KW-1133">Transmembrane helix</keyword>
<organism evidence="3">
    <name type="scientific">marine metagenome</name>
    <dbReference type="NCBI Taxonomy" id="408172"/>
    <lineage>
        <taxon>unclassified sequences</taxon>
        <taxon>metagenomes</taxon>
        <taxon>ecological metagenomes</taxon>
    </lineage>
</organism>
<feature type="transmembrane region" description="Helical" evidence="1">
    <location>
        <begin position="74"/>
        <end position="92"/>
    </location>
</feature>
<protein>
    <recommendedName>
        <fullName evidence="2">DUF1468 domain-containing protein</fullName>
    </recommendedName>
</protein>
<evidence type="ECO:0000256" key="1">
    <source>
        <dbReference type="SAM" id="Phobius"/>
    </source>
</evidence>
<name>A0A382TI61_9ZZZZ</name>
<dbReference type="AlphaFoldDB" id="A0A382TI61"/>
<proteinExistence type="predicted"/>
<feature type="transmembrane region" description="Helical" evidence="1">
    <location>
        <begin position="98"/>
        <end position="115"/>
    </location>
</feature>
<feature type="transmembrane region" description="Helical" evidence="1">
    <location>
        <begin position="33"/>
        <end position="62"/>
    </location>
</feature>
<feature type="transmembrane region" description="Helical" evidence="1">
    <location>
        <begin position="122"/>
        <end position="142"/>
    </location>
</feature>
<dbReference type="EMBL" id="UINC01136815">
    <property type="protein sequence ID" value="SVD21809.1"/>
    <property type="molecule type" value="Genomic_DNA"/>
</dbReference>
<keyword evidence="1" id="KW-0472">Membrane</keyword>
<evidence type="ECO:0000259" key="2">
    <source>
        <dbReference type="Pfam" id="PF07331"/>
    </source>
</evidence>
<reference evidence="3" key="1">
    <citation type="submission" date="2018-05" db="EMBL/GenBank/DDBJ databases">
        <authorList>
            <person name="Lanie J.A."/>
            <person name="Ng W.-L."/>
            <person name="Kazmierczak K.M."/>
            <person name="Andrzejewski T.M."/>
            <person name="Davidsen T.M."/>
            <person name="Wayne K.J."/>
            <person name="Tettelin H."/>
            <person name="Glass J.I."/>
            <person name="Rusch D."/>
            <person name="Podicherti R."/>
            <person name="Tsui H.-C.T."/>
            <person name="Winkler M.E."/>
        </authorList>
    </citation>
    <scope>NUCLEOTIDE SEQUENCE</scope>
</reference>
<feature type="domain" description="DUF1468" evidence="2">
    <location>
        <begin position="8"/>
        <end position="147"/>
    </location>
</feature>
<evidence type="ECO:0000313" key="3">
    <source>
        <dbReference type="EMBL" id="SVD21809.1"/>
    </source>
</evidence>